<dbReference type="Proteomes" id="UP000694844">
    <property type="component" value="Chromosome 5"/>
</dbReference>
<keyword evidence="2" id="KW-1185">Reference proteome</keyword>
<dbReference type="GeneID" id="111133888"/>
<proteinExistence type="predicted"/>
<protein>
    <submittedName>
        <fullName evidence="3">Uncharacterized protein LOC111133888</fullName>
    </submittedName>
</protein>
<evidence type="ECO:0000313" key="3">
    <source>
        <dbReference type="RefSeq" id="XP_022338307.1"/>
    </source>
</evidence>
<dbReference type="KEGG" id="cvn:111133888"/>
<reference evidence="3" key="1">
    <citation type="submission" date="2025-08" db="UniProtKB">
        <authorList>
            <consortium name="RefSeq"/>
        </authorList>
    </citation>
    <scope>IDENTIFICATION</scope>
    <source>
        <tissue evidence="3">Whole sample</tissue>
    </source>
</reference>
<name>A0A8B8ECD6_CRAVI</name>
<evidence type="ECO:0000313" key="2">
    <source>
        <dbReference type="Proteomes" id="UP000694844"/>
    </source>
</evidence>
<accession>A0A8B8ECD6</accession>
<dbReference type="RefSeq" id="XP_022338307.1">
    <property type="nucleotide sequence ID" value="XM_022482599.1"/>
</dbReference>
<evidence type="ECO:0000256" key="1">
    <source>
        <dbReference type="SAM" id="MobiDB-lite"/>
    </source>
</evidence>
<feature type="region of interest" description="Disordered" evidence="1">
    <location>
        <begin position="113"/>
        <end position="135"/>
    </location>
</feature>
<gene>
    <name evidence="3" type="primary">LOC111133888</name>
</gene>
<organism evidence="2 3">
    <name type="scientific">Crassostrea virginica</name>
    <name type="common">Eastern oyster</name>
    <dbReference type="NCBI Taxonomy" id="6565"/>
    <lineage>
        <taxon>Eukaryota</taxon>
        <taxon>Metazoa</taxon>
        <taxon>Spiralia</taxon>
        <taxon>Lophotrochozoa</taxon>
        <taxon>Mollusca</taxon>
        <taxon>Bivalvia</taxon>
        <taxon>Autobranchia</taxon>
        <taxon>Pteriomorphia</taxon>
        <taxon>Ostreida</taxon>
        <taxon>Ostreoidea</taxon>
        <taxon>Ostreidae</taxon>
        <taxon>Crassostrea</taxon>
    </lineage>
</organism>
<sequence length="135" mass="14851">MDRCICDDRNAVLEQLEDVALFIKELVCPFAASRAGKRTSTPVDDLPDIDQGVLGVPPNAPKRPFVPRVVLKESWSSSGLGDTTFAEMSLSDIISEEKEGDILEEIEKEGEKVEEIITIDSTTEEEASPSKEKIN</sequence>
<dbReference type="AlphaFoldDB" id="A0A8B8ECD6"/>